<dbReference type="Gene3D" id="3.80.10.10">
    <property type="entry name" value="Ribonuclease Inhibitor"/>
    <property type="match status" value="2"/>
</dbReference>
<evidence type="ECO:0000313" key="5">
    <source>
        <dbReference type="EMBL" id="GIL83163.1"/>
    </source>
</evidence>
<dbReference type="EMBL" id="BNCP01000026">
    <property type="protein sequence ID" value="GIL83163.1"/>
    <property type="molecule type" value="Genomic_DNA"/>
</dbReference>
<protein>
    <recommendedName>
        <fullName evidence="9">Protein phosphatase 1 regulatory subunit 7</fullName>
    </recommendedName>
</protein>
<feature type="compositionally biased region" description="Gly residues" evidence="4">
    <location>
        <begin position="614"/>
        <end position="624"/>
    </location>
</feature>
<evidence type="ECO:0000256" key="3">
    <source>
        <dbReference type="ARBA" id="ARBA00022737"/>
    </source>
</evidence>
<accession>A0A8J4GI00</accession>
<name>A0A8J4GI00_9CHLO</name>
<dbReference type="InterPro" id="IPR032675">
    <property type="entry name" value="LRR_dom_sf"/>
</dbReference>
<gene>
    <name evidence="5" type="ORF">Vretifemale_11968</name>
    <name evidence="6" type="ORF">Vretimale_11439</name>
</gene>
<evidence type="ECO:0000256" key="1">
    <source>
        <dbReference type="ARBA" id="ARBA00004430"/>
    </source>
</evidence>
<dbReference type="EMBL" id="BNCQ01000023">
    <property type="protein sequence ID" value="GIM07239.1"/>
    <property type="molecule type" value="Genomic_DNA"/>
</dbReference>
<dbReference type="InterPro" id="IPR001611">
    <property type="entry name" value="Leu-rich_rpt"/>
</dbReference>
<evidence type="ECO:0000256" key="4">
    <source>
        <dbReference type="SAM" id="MobiDB-lite"/>
    </source>
</evidence>
<feature type="region of interest" description="Disordered" evidence="4">
    <location>
        <begin position="748"/>
        <end position="793"/>
    </location>
</feature>
<dbReference type="PANTHER" id="PTHR15454">
    <property type="entry name" value="NISCHARIN RELATED"/>
    <property type="match status" value="1"/>
</dbReference>
<feature type="region of interest" description="Disordered" evidence="4">
    <location>
        <begin position="544"/>
        <end position="568"/>
    </location>
</feature>
<evidence type="ECO:0000313" key="7">
    <source>
        <dbReference type="Proteomes" id="UP000722791"/>
    </source>
</evidence>
<sequence length="793" mass="79780">MSVLTERLLREAAQEDDLSQVVALELRNRGLTELGPIDRCQKLKVLDLAFNQLKNVKGLEGLDKLKELRLSDNRLTSTSALQRLSDLHTLALDGNLLNQLEGLLGLRSLKLLNVSFNQLSSLSSLGRLTSLEVLHVAGNQLTDLEGLTSCPALRIVNACSNRLQHLKGLARCAALQELHVADNKLTDLSGLKAVSSTLEILDVSGNGLTSLTGICSLPKLSELYARENTLEGLEGVVARVPALELLDLANNRLALSAAQLAQALAPLTDLAALQLMGNTRLCSAAAANDAAGGSSGNSNYVMELFAALPSLELCDRQERAQVLVVSEEPAGANGAGGAAGAAAAGDGGTVGISAAAAPAEDEGPPPNLDPTIAEMEAFRKRLGIRTYAPQYAGRPATAARPGTTGSRPGTSAGLRPGTAGGGRPGSKGRPPMSPATRLAGGVVMDPDAFAAALGDFRTTMASYSTSLKSVLTKMRANLKLPAYEAAQRLKAEGATTLPQMPLAPEYGARPRNTNLALLGAEDREEVEKREEALQMFERLFGGGTGDAAAGSTSASGSPKTSGPKVLQAAAAAATATAAANGPGAGRGPGSDDDEYDEYDVELRSSYTAETLAPSGGGGGGGGGAAAAAASSGSVGTGRTGGGSALRVVMPAKPPAAAASTPGGFVSHKPALLTKKVVATSAVGSGNPGSTMNSPSGAMPAAVAAAGKAFSPEKLALGSPRLVASPRGERGSPGVSAVNAVGTAAAAATTPTAVGGCSGSRLGRPTSAGRSAPRKLASNLAPRTGGKMLAGGGS</sequence>
<dbReference type="InterPro" id="IPR025875">
    <property type="entry name" value="Leu-rich_rpt_4"/>
</dbReference>
<evidence type="ECO:0000313" key="6">
    <source>
        <dbReference type="EMBL" id="GIM07239.1"/>
    </source>
</evidence>
<feature type="region of interest" description="Disordered" evidence="4">
    <location>
        <begin position="576"/>
        <end position="595"/>
    </location>
</feature>
<feature type="compositionally biased region" description="Low complexity" evidence="4">
    <location>
        <begin position="546"/>
        <end position="568"/>
    </location>
</feature>
<dbReference type="GO" id="GO:0005930">
    <property type="term" value="C:axoneme"/>
    <property type="evidence" value="ECO:0007669"/>
    <property type="project" value="UniProtKB-SubCell"/>
</dbReference>
<dbReference type="SMART" id="SM00364">
    <property type="entry name" value="LRR_BAC"/>
    <property type="match status" value="5"/>
</dbReference>
<evidence type="ECO:0000256" key="2">
    <source>
        <dbReference type="ARBA" id="ARBA00022614"/>
    </source>
</evidence>
<evidence type="ECO:0008006" key="9">
    <source>
        <dbReference type="Google" id="ProtNLM"/>
    </source>
</evidence>
<feature type="region of interest" description="Disordered" evidence="4">
    <location>
        <begin position="391"/>
        <end position="436"/>
    </location>
</feature>
<dbReference type="Pfam" id="PF13516">
    <property type="entry name" value="LRR_6"/>
    <property type="match status" value="2"/>
</dbReference>
<feature type="region of interest" description="Disordered" evidence="4">
    <location>
        <begin position="609"/>
        <end position="640"/>
    </location>
</feature>
<dbReference type="OrthoDB" id="545488at2759"/>
<organism evidence="6 7">
    <name type="scientific">Volvox reticuliferus</name>
    <dbReference type="NCBI Taxonomy" id="1737510"/>
    <lineage>
        <taxon>Eukaryota</taxon>
        <taxon>Viridiplantae</taxon>
        <taxon>Chlorophyta</taxon>
        <taxon>core chlorophytes</taxon>
        <taxon>Chlorophyceae</taxon>
        <taxon>CS clade</taxon>
        <taxon>Chlamydomonadales</taxon>
        <taxon>Volvocaceae</taxon>
        <taxon>Volvox</taxon>
    </lineage>
</organism>
<dbReference type="Proteomes" id="UP000747110">
    <property type="component" value="Unassembled WGS sequence"/>
</dbReference>
<evidence type="ECO:0000313" key="8">
    <source>
        <dbReference type="Proteomes" id="UP000747110"/>
    </source>
</evidence>
<dbReference type="AlphaFoldDB" id="A0A8J4GI00"/>
<dbReference type="SUPFAM" id="SSF52058">
    <property type="entry name" value="L domain-like"/>
    <property type="match status" value="1"/>
</dbReference>
<reference evidence="6" key="1">
    <citation type="journal article" date="2021" name="Proc. Natl. Acad. Sci. U.S.A.">
        <title>Three genomes in the algal genus Volvox reveal the fate of a haploid sex-determining region after a transition to homothallism.</title>
        <authorList>
            <person name="Yamamoto K."/>
            <person name="Hamaji T."/>
            <person name="Kawai-Toyooka H."/>
            <person name="Matsuzaki R."/>
            <person name="Takahashi F."/>
            <person name="Nishimura Y."/>
            <person name="Kawachi M."/>
            <person name="Noguchi H."/>
            <person name="Minakuchi Y."/>
            <person name="Umen J.G."/>
            <person name="Toyoda A."/>
            <person name="Nozaki H."/>
        </authorList>
    </citation>
    <scope>NUCLEOTIDE SEQUENCE</scope>
    <source>
        <strain evidence="6">NIES-3785</strain>
        <strain evidence="5">NIES-3786</strain>
    </source>
</reference>
<dbReference type="Proteomes" id="UP000722791">
    <property type="component" value="Unassembled WGS sequence"/>
</dbReference>
<dbReference type="PROSITE" id="PS51450">
    <property type="entry name" value="LRR"/>
    <property type="match status" value="6"/>
</dbReference>
<dbReference type="SMART" id="SM00369">
    <property type="entry name" value="LRR_TYP"/>
    <property type="match status" value="4"/>
</dbReference>
<dbReference type="InterPro" id="IPR003591">
    <property type="entry name" value="Leu-rich_rpt_typical-subtyp"/>
</dbReference>
<dbReference type="Pfam" id="PF12799">
    <property type="entry name" value="LRR_4"/>
    <property type="match status" value="1"/>
</dbReference>
<comment type="subcellular location">
    <subcellularLocation>
        <location evidence="1">Cytoplasm</location>
        <location evidence="1">Cytoskeleton</location>
        <location evidence="1">Cilium axoneme</location>
    </subcellularLocation>
</comment>
<dbReference type="SMART" id="SM00365">
    <property type="entry name" value="LRR_SD22"/>
    <property type="match status" value="7"/>
</dbReference>
<proteinExistence type="predicted"/>
<dbReference type="PANTHER" id="PTHR15454:SF56">
    <property type="entry name" value="PROTEIN PHOSPHATASE 1 REGULATORY SUBUNIT 7-RELATED"/>
    <property type="match status" value="1"/>
</dbReference>
<keyword evidence="2" id="KW-0433">Leucine-rich repeat</keyword>
<comment type="caution">
    <text evidence="6">The sequence shown here is derived from an EMBL/GenBank/DDBJ whole genome shotgun (WGS) entry which is preliminary data.</text>
</comment>
<keyword evidence="3" id="KW-0677">Repeat</keyword>
<keyword evidence="8" id="KW-1185">Reference proteome</keyword>